<dbReference type="GO" id="GO:0004190">
    <property type="term" value="F:aspartic-type endopeptidase activity"/>
    <property type="evidence" value="ECO:0007669"/>
    <property type="project" value="InterPro"/>
</dbReference>
<organism evidence="3 4">
    <name type="scientific">Mikania micrantha</name>
    <name type="common">bitter vine</name>
    <dbReference type="NCBI Taxonomy" id="192012"/>
    <lineage>
        <taxon>Eukaryota</taxon>
        <taxon>Viridiplantae</taxon>
        <taxon>Streptophyta</taxon>
        <taxon>Embryophyta</taxon>
        <taxon>Tracheophyta</taxon>
        <taxon>Spermatophyta</taxon>
        <taxon>Magnoliopsida</taxon>
        <taxon>eudicotyledons</taxon>
        <taxon>Gunneridae</taxon>
        <taxon>Pentapetalae</taxon>
        <taxon>asterids</taxon>
        <taxon>campanulids</taxon>
        <taxon>Asterales</taxon>
        <taxon>Asteraceae</taxon>
        <taxon>Asteroideae</taxon>
        <taxon>Heliantheae alliance</taxon>
        <taxon>Eupatorieae</taxon>
        <taxon>Mikania</taxon>
    </lineage>
</organism>
<keyword evidence="4" id="KW-1185">Reference proteome</keyword>
<evidence type="ECO:0000313" key="3">
    <source>
        <dbReference type="EMBL" id="KAD6454410.1"/>
    </source>
</evidence>
<proteinExistence type="predicted"/>
<dbReference type="Proteomes" id="UP000326396">
    <property type="component" value="Linkage Group LG12"/>
</dbReference>
<evidence type="ECO:0000313" key="4">
    <source>
        <dbReference type="Proteomes" id="UP000326396"/>
    </source>
</evidence>
<feature type="compositionally biased region" description="Polar residues" evidence="1">
    <location>
        <begin position="70"/>
        <end position="89"/>
    </location>
</feature>
<dbReference type="EMBL" id="SZYD01000004">
    <property type="protein sequence ID" value="KAD6454410.1"/>
    <property type="molecule type" value="Genomic_DNA"/>
</dbReference>
<protein>
    <recommendedName>
        <fullName evidence="2">Peptidase A3A domain-containing protein</fullName>
    </recommendedName>
</protein>
<dbReference type="GO" id="GO:0006508">
    <property type="term" value="P:proteolysis"/>
    <property type="evidence" value="ECO:0007669"/>
    <property type="project" value="InterPro"/>
</dbReference>
<feature type="domain" description="Peptidase A3A" evidence="2">
    <location>
        <begin position="3"/>
        <end position="47"/>
    </location>
</feature>
<evidence type="ECO:0000256" key="1">
    <source>
        <dbReference type="SAM" id="MobiDB-lite"/>
    </source>
</evidence>
<gene>
    <name evidence="3" type="ORF">E3N88_09116</name>
</gene>
<accession>A0A5N6PI39</accession>
<reference evidence="3 4" key="1">
    <citation type="submission" date="2019-05" db="EMBL/GenBank/DDBJ databases">
        <title>Mikania micrantha, genome provides insights into the molecular mechanism of rapid growth.</title>
        <authorList>
            <person name="Liu B."/>
        </authorList>
    </citation>
    <scope>NUCLEOTIDE SEQUENCE [LARGE SCALE GENOMIC DNA]</scope>
    <source>
        <strain evidence="3">NLD-2019</strain>
        <tissue evidence="3">Leaf</tissue>
    </source>
</reference>
<comment type="caution">
    <text evidence="3">The sequence shown here is derived from an EMBL/GenBank/DDBJ whole genome shotgun (WGS) entry which is preliminary data.</text>
</comment>
<feature type="region of interest" description="Disordered" evidence="1">
    <location>
        <begin position="64"/>
        <end position="94"/>
    </location>
</feature>
<dbReference type="InterPro" id="IPR000588">
    <property type="entry name" value="Pept_A3A"/>
</dbReference>
<dbReference type="AlphaFoldDB" id="A0A5N6PI39"/>
<dbReference type="Pfam" id="PF02160">
    <property type="entry name" value="Peptidase_A3"/>
    <property type="match status" value="1"/>
</dbReference>
<name>A0A5N6PI39_9ASTR</name>
<evidence type="ECO:0000259" key="2">
    <source>
        <dbReference type="Pfam" id="PF02160"/>
    </source>
</evidence>
<dbReference type="OrthoDB" id="1747532at2759"/>
<sequence length="348" mass="39249">MEIHHCHNLCASLCLASKYVIPEELWENASKEISVTIANKDTILINNGKEKSSPLTPVALEKSKNEVNEELQSSSSPEANGSGKGTSNPLMADSLPKTEKVSLRPSYAQIIHEPEGSEKTNSRYVTGKPFSFKKFGSLLQAQQEATWYSAEFGKKEILLKVTIFPEPSIKKKERIVEFKKNFSKTAKLPKEEIEEEKDFISLDDFRIIWSKARSLSQDEFEIEHLYTEDKATKSLIVSCPGSSPEMVSLAFSAGLIKFIYPSPNLLEISLFSEGMKKAIKNFRKKIASARDANIFIKCTSTLPDWYQGRTFPSYHLLEVGIAKTRTVNPSKIMNDENKDPENWVNIRT</sequence>